<dbReference type="AlphaFoldDB" id="A0A7W9FQV9"/>
<sequence>MVLLVLAGGPVPNFSAEPFCRGIAELLREPEYLRICLDREREASDQLKASWPKFSPADRTRCLHLSSLGSAPSYVELLACLEIAQEIREREARERGNGFSLPP</sequence>
<dbReference type="Proteomes" id="UP000523821">
    <property type="component" value="Unassembled WGS sequence"/>
</dbReference>
<accession>A0A7W9FQV9</accession>
<keyword evidence="2" id="KW-1185">Reference proteome</keyword>
<evidence type="ECO:0000313" key="1">
    <source>
        <dbReference type="EMBL" id="MBB5755224.1"/>
    </source>
</evidence>
<evidence type="ECO:0000313" key="2">
    <source>
        <dbReference type="Proteomes" id="UP000523821"/>
    </source>
</evidence>
<dbReference type="EMBL" id="JACHOO010000015">
    <property type="protein sequence ID" value="MBB5755224.1"/>
    <property type="molecule type" value="Genomic_DNA"/>
</dbReference>
<organism evidence="1 2">
    <name type="scientific">Prosthecomicrobium pneumaticum</name>
    <dbReference type="NCBI Taxonomy" id="81895"/>
    <lineage>
        <taxon>Bacteria</taxon>
        <taxon>Pseudomonadati</taxon>
        <taxon>Pseudomonadota</taxon>
        <taxon>Alphaproteobacteria</taxon>
        <taxon>Hyphomicrobiales</taxon>
        <taxon>Kaistiaceae</taxon>
        <taxon>Prosthecomicrobium</taxon>
    </lineage>
</organism>
<protein>
    <submittedName>
        <fullName evidence="1">Uncharacterized protein</fullName>
    </submittedName>
</protein>
<reference evidence="1 2" key="1">
    <citation type="submission" date="2020-08" db="EMBL/GenBank/DDBJ databases">
        <title>Genomic Encyclopedia of Type Strains, Phase IV (KMG-IV): sequencing the most valuable type-strain genomes for metagenomic binning, comparative biology and taxonomic classification.</title>
        <authorList>
            <person name="Goeker M."/>
        </authorList>
    </citation>
    <scope>NUCLEOTIDE SEQUENCE [LARGE SCALE GENOMIC DNA]</scope>
    <source>
        <strain evidence="1 2">DSM 16268</strain>
    </source>
</reference>
<gene>
    <name evidence="1" type="ORF">GGQ63_004325</name>
</gene>
<comment type="caution">
    <text evidence="1">The sequence shown here is derived from an EMBL/GenBank/DDBJ whole genome shotgun (WGS) entry which is preliminary data.</text>
</comment>
<name>A0A7W9FQV9_9HYPH</name>
<proteinExistence type="predicted"/>